<evidence type="ECO:0000313" key="2">
    <source>
        <dbReference type="Proteomes" id="UP000003790"/>
    </source>
</evidence>
<evidence type="ECO:0000313" key="1">
    <source>
        <dbReference type="EMBL" id="EIM13767.1"/>
    </source>
</evidence>
<sequence>MFTPLQKLTGALVLAGLLISAGTGLGVWLAADHYRPLLDAAQDDLATTKAGRANLETLAVEQGRKLGDLVLAGQERERRAAQAQADARELSRADSAAANRLLQERTGGDQCAAATAIIDQELGL</sequence>
<dbReference type="Proteomes" id="UP000003790">
    <property type="component" value="Chromosome"/>
</dbReference>
<dbReference type="RefSeq" id="WP_009048074.1">
    <property type="nucleotide sequence ID" value="NZ_CM001490.1"/>
</dbReference>
<organism evidence="1 2">
    <name type="scientific">Pseudomonas chlororaphis O6</name>
    <dbReference type="NCBI Taxonomy" id="1037915"/>
    <lineage>
        <taxon>Bacteria</taxon>
        <taxon>Pseudomonadati</taxon>
        <taxon>Pseudomonadota</taxon>
        <taxon>Gammaproteobacteria</taxon>
        <taxon>Pseudomonadales</taxon>
        <taxon>Pseudomonadaceae</taxon>
        <taxon>Pseudomonas</taxon>
    </lineage>
</organism>
<protein>
    <submittedName>
        <fullName evidence="1">Uncharacterized protein</fullName>
    </submittedName>
</protein>
<gene>
    <name evidence="1" type="ORF">PchlO6_2178</name>
</gene>
<accession>A0AB33WL66</accession>
<name>A0AB33WL66_9PSED</name>
<dbReference type="AlphaFoldDB" id="A0AB33WL66"/>
<comment type="caution">
    <text evidence="1">The sequence shown here is derived from an EMBL/GenBank/DDBJ whole genome shotgun (WGS) entry which is preliminary data.</text>
</comment>
<proteinExistence type="predicted"/>
<reference evidence="1 2" key="1">
    <citation type="journal article" date="2012" name="PLoS Genet.">
        <title>Comparative Genomics of Plant-Associated Pseudomonas spp.: Insights into Diversity and Inheritance of Traits Involved in Multitrophic Interactions.</title>
        <authorList>
            <person name="Loper J.E."/>
            <person name="Hassan K.A."/>
            <person name="Mavrodi D.V."/>
            <person name="Davis E.W.II."/>
            <person name="Lim C.K."/>
            <person name="Shaffer B.T."/>
            <person name="Elbourne L.D."/>
            <person name="Stockwell V.O."/>
            <person name="Hartney S.L."/>
            <person name="Breakwell K."/>
            <person name="Henkels M.D."/>
            <person name="Tetu S.G."/>
            <person name="Rangel L.I."/>
            <person name="Kidarsa T.A."/>
            <person name="Wilson N.L."/>
            <person name="van de Mortel J.E."/>
            <person name="Song C."/>
            <person name="Blumhagen R."/>
            <person name="Radune D."/>
            <person name="Hostetler J.B."/>
            <person name="Brinkac L.M."/>
            <person name="Durkin A.S."/>
            <person name="Kluepfel D.A."/>
            <person name="Wechter W.P."/>
            <person name="Anderson A.J."/>
            <person name="Kim Y.C."/>
            <person name="Pierson L.S.III."/>
            <person name="Pierson E.A."/>
            <person name="Lindow S.E."/>
            <person name="Kobayashi D.Y."/>
            <person name="Raaijmakers J.M."/>
            <person name="Weller D.M."/>
            <person name="Thomashow L.S."/>
            <person name="Allen A.E."/>
            <person name="Paulsen I.T."/>
        </authorList>
    </citation>
    <scope>NUCLEOTIDE SEQUENCE [LARGE SCALE GENOMIC DNA]</scope>
    <source>
        <strain evidence="1 2">O6</strain>
    </source>
</reference>
<dbReference type="EMBL" id="AHOT01000027">
    <property type="protein sequence ID" value="EIM13767.1"/>
    <property type="molecule type" value="Genomic_DNA"/>
</dbReference>